<sequence>MNALSLVKIRIKEGYWEGILTSDKGDSTPPQVLVTHLEAPLEGVEVIAQPDATNEWLLRIAIPIELLSDGVHTFLIFDKDEQALLDSFSIVAGEPLSQDIRAEMNLLREELDMLKRAFRRHCVETAP</sequence>
<dbReference type="OrthoDB" id="7772846at2"/>
<name>A0A126UX67_9RHOB</name>
<evidence type="ECO:0000313" key="1">
    <source>
        <dbReference type="EMBL" id="AML50653.1"/>
    </source>
</evidence>
<evidence type="ECO:0000313" key="2">
    <source>
        <dbReference type="Proteomes" id="UP000070371"/>
    </source>
</evidence>
<dbReference type="KEGG" id="hat:RC74_04590"/>
<protein>
    <submittedName>
        <fullName evidence="1">Uncharacterized protein</fullName>
    </submittedName>
</protein>
<accession>A0A126UX67</accession>
<dbReference type="EMBL" id="CP014327">
    <property type="protein sequence ID" value="AML50653.1"/>
    <property type="molecule type" value="Genomic_DNA"/>
</dbReference>
<dbReference type="AlphaFoldDB" id="A0A126UX67"/>
<proteinExistence type="predicted"/>
<gene>
    <name evidence="1" type="ORF">RC74_04590</name>
</gene>
<reference evidence="1 2" key="1">
    <citation type="submission" date="2016-02" db="EMBL/GenBank/DDBJ databases">
        <title>Complete genome sequence of Halocynthiibacter arcticus PAMC 20958t from arctic marine sediment.</title>
        <authorList>
            <person name="Lee Y.M."/>
            <person name="Baek K."/>
            <person name="Lee H.K."/>
            <person name="Shin S.C."/>
        </authorList>
    </citation>
    <scope>NUCLEOTIDE SEQUENCE [LARGE SCALE GENOMIC DNA]</scope>
    <source>
        <strain evidence="1">PAMC 20958</strain>
    </source>
</reference>
<dbReference type="Proteomes" id="UP000070371">
    <property type="component" value="Chromosome"/>
</dbReference>
<dbReference type="RefSeq" id="WP_039002420.1">
    <property type="nucleotide sequence ID" value="NZ_CP014327.1"/>
</dbReference>
<keyword evidence="2" id="KW-1185">Reference proteome</keyword>
<dbReference type="STRING" id="1579316.RC74_04590"/>
<organism evidence="1 2">
    <name type="scientific">Falsihalocynthiibacter arcticus</name>
    <dbReference type="NCBI Taxonomy" id="1579316"/>
    <lineage>
        <taxon>Bacteria</taxon>
        <taxon>Pseudomonadati</taxon>
        <taxon>Pseudomonadota</taxon>
        <taxon>Alphaproteobacteria</taxon>
        <taxon>Rhodobacterales</taxon>
        <taxon>Roseobacteraceae</taxon>
        <taxon>Falsihalocynthiibacter</taxon>
    </lineage>
</organism>